<reference evidence="3 4" key="1">
    <citation type="submission" date="2016-10" db="EMBL/GenBank/DDBJ databases">
        <authorList>
            <person name="de Groot N.N."/>
        </authorList>
    </citation>
    <scope>NUCLEOTIDE SEQUENCE [LARGE SCALE GENOMIC DNA]</scope>
    <source>
        <strain evidence="3 4">RK1</strain>
    </source>
</reference>
<protein>
    <submittedName>
        <fullName evidence="3">Thiol-disulfide isomerase or thioredoxin</fullName>
    </submittedName>
</protein>
<dbReference type="InterPro" id="IPR036249">
    <property type="entry name" value="Thioredoxin-like_sf"/>
</dbReference>
<dbReference type="GO" id="GO:0016853">
    <property type="term" value="F:isomerase activity"/>
    <property type="evidence" value="ECO:0007669"/>
    <property type="project" value="UniProtKB-KW"/>
</dbReference>
<evidence type="ECO:0000313" key="3">
    <source>
        <dbReference type="EMBL" id="SFI50838.1"/>
    </source>
</evidence>
<dbReference type="GO" id="GO:0016209">
    <property type="term" value="F:antioxidant activity"/>
    <property type="evidence" value="ECO:0007669"/>
    <property type="project" value="InterPro"/>
</dbReference>
<feature type="region of interest" description="Disordered" evidence="1">
    <location>
        <begin position="190"/>
        <end position="212"/>
    </location>
</feature>
<organism evidence="3 4">
    <name type="scientific">Parapedobacter indicus</name>
    <dbReference type="NCBI Taxonomy" id="1477437"/>
    <lineage>
        <taxon>Bacteria</taxon>
        <taxon>Pseudomonadati</taxon>
        <taxon>Bacteroidota</taxon>
        <taxon>Sphingobacteriia</taxon>
        <taxon>Sphingobacteriales</taxon>
        <taxon>Sphingobacteriaceae</taxon>
        <taxon>Parapedobacter</taxon>
    </lineage>
</organism>
<evidence type="ECO:0000256" key="1">
    <source>
        <dbReference type="SAM" id="MobiDB-lite"/>
    </source>
</evidence>
<dbReference type="SUPFAM" id="SSF52833">
    <property type="entry name" value="Thioredoxin-like"/>
    <property type="match status" value="1"/>
</dbReference>
<dbReference type="PANTHER" id="PTHR42852:SF18">
    <property type="entry name" value="CHROMOSOME UNDETERMINED SCAFFOLD_47, WHOLE GENOME SHOTGUN SEQUENCE"/>
    <property type="match status" value="1"/>
</dbReference>
<gene>
    <name evidence="3" type="ORF">SAMN05444682_104199</name>
</gene>
<dbReference type="CDD" id="cd02966">
    <property type="entry name" value="TlpA_like_family"/>
    <property type="match status" value="1"/>
</dbReference>
<feature type="region of interest" description="Disordered" evidence="1">
    <location>
        <begin position="92"/>
        <end position="113"/>
    </location>
</feature>
<dbReference type="PANTHER" id="PTHR42852">
    <property type="entry name" value="THIOL:DISULFIDE INTERCHANGE PROTEIN DSBE"/>
    <property type="match status" value="1"/>
</dbReference>
<dbReference type="InterPro" id="IPR050553">
    <property type="entry name" value="Thioredoxin_ResA/DsbE_sf"/>
</dbReference>
<dbReference type="Pfam" id="PF00578">
    <property type="entry name" value="AhpC-TSA"/>
    <property type="match status" value="1"/>
</dbReference>
<dbReference type="STRING" id="1477437.SAMN05444682_104199"/>
<dbReference type="PROSITE" id="PS51352">
    <property type="entry name" value="THIOREDOXIN_2"/>
    <property type="match status" value="1"/>
</dbReference>
<dbReference type="AlphaFoldDB" id="A0A1I3IS91"/>
<dbReference type="Proteomes" id="UP000198670">
    <property type="component" value="Unassembled WGS sequence"/>
</dbReference>
<feature type="domain" description="Thioredoxin" evidence="2">
    <location>
        <begin position="341"/>
        <end position="499"/>
    </location>
</feature>
<feature type="compositionally biased region" description="Polar residues" evidence="1">
    <location>
        <begin position="190"/>
        <end position="208"/>
    </location>
</feature>
<dbReference type="Gene3D" id="3.40.30.10">
    <property type="entry name" value="Glutaredoxin"/>
    <property type="match status" value="1"/>
</dbReference>
<dbReference type="GO" id="GO:0016491">
    <property type="term" value="F:oxidoreductase activity"/>
    <property type="evidence" value="ECO:0007669"/>
    <property type="project" value="InterPro"/>
</dbReference>
<dbReference type="InterPro" id="IPR000866">
    <property type="entry name" value="AhpC/TSA"/>
</dbReference>
<keyword evidence="3" id="KW-0413">Isomerase</keyword>
<dbReference type="InterPro" id="IPR013766">
    <property type="entry name" value="Thioredoxin_domain"/>
</dbReference>
<sequence>MKQNLRLRGFYCPKQIKPIHELNPKYAAKKQDAHITLRACFAFLRTFSVLSPDIYYEFIKAYLSRTYQNLSQNSDTGYSWLRRWQNKGRRKSGVSMLGLGKPRRMPCSSPPSVTLPSGPIPICPAYTSVKSPKGGTLVKGKRLHSGRKAYTDRSGIADGSDRDATGGCFGSASELSANSEPPRFALDLFQPNQGTTKSKPRPNQGTTKLRSDLQECPERGWSVARPSTTWDWFEYGMAIVRLLLGCASAFSRSVVEGFPKPRRTLVEALSKDCRTSLEQQSNTCRRNFEESCVWTHAMAPARSGLGLALGLTLVLILGMGTGVHAQTNIQNGTLTDNVRPLQIGDTIPGALWNQPLQVVNHPEGKEVITLNEYRGKLVILDFWATWCVPCIKSLQKLDTLQKRFVKDLFVIPTTYEKAEKVRPFFRERKWSLPAAISETILKSYFPHQSIPHQVWIKGGKVIAIVGPEYADSTYVARVLQGDTPDFESKTEVAFDKSKPLLIDGNGGGHENLLYHSIVTKAIDANISGIFNDEKSLLIYNSDIVGMFTYLYRDDIRWSARFNRLRLELDDSMLNRVYLYKKIIKQDSVWDNMVTDAYRQDNLYCYNLVFPNEVSKAEIIEFAKKDLSDFFERYLNIGVKVENRLAKCLVLKRIHGDNLADRNQTDSSFYKNDSNNAYFRFHNKPYSLFLNVFEEQNKYTPYPIIDSTDYTGNIDMEFNCRLDDLAAVKKELNRRGFDMVEEERTVKMLILYHLNN</sequence>
<keyword evidence="4" id="KW-1185">Reference proteome</keyword>
<evidence type="ECO:0000313" key="4">
    <source>
        <dbReference type="Proteomes" id="UP000198670"/>
    </source>
</evidence>
<name>A0A1I3IS91_9SPHI</name>
<accession>A0A1I3IS91</accession>
<evidence type="ECO:0000259" key="2">
    <source>
        <dbReference type="PROSITE" id="PS51352"/>
    </source>
</evidence>
<dbReference type="OrthoDB" id="1118217at2"/>
<proteinExistence type="predicted"/>
<dbReference type="EMBL" id="FOQO01000004">
    <property type="protein sequence ID" value="SFI50838.1"/>
    <property type="molecule type" value="Genomic_DNA"/>
</dbReference>